<proteinExistence type="predicted"/>
<sequence>MTASSGLGGLPLEILQRIVDNLADSYRPSVYAFSLASKACHQASAPFIFQHINLRLLSREALQRDIKSLVNTLSRTDSARHVHSISMKGFLNAKTRNDDLGITDTDNLGWWVGLRGNEKVPRQETIYSGGYFANDEPVIEEDSDEDVAWAPVVNFIRTLPALEKLVYMCADQFPPSLLYTLHRYHPKCKLYHMTFRLRSLSLGTPHPYEVALATSPCLYGVQAICVRRDSEGGDDFNQEATMELVAGLAPNLKEVSMINCFPYRGSRFTSGRAQWKGLPGYTPGMLGSLTSLSLLRSAEYFWEPEYIQTWGKFTDFGSLQRLTIGGPSDKGIDGEMMGLITQNHSFPRLKALCVCLERNDPDGVRPEYGDNAAAFFSSFEPLRQLSVSGPLEPTILDTILHRHGQTLKELMLYPRECEFRGDDDRNREEIPMVLTKEHILQIQAECPALEDLAVPVKRKRSSAAEVEIYRTLARMEHLRSLFLTLDCSEWRVKRDCTYDPPFDEEDNKIGQFGYKRGILRELLMNCAVDETLARSIWETIREGNRRLESLKLWTTGAGQFGSGQIHIAEDLYTHMSRSWLIEGVPRDDKEIINIKELGRTEREAKDAHRRTVGSKGPRPKEMEVFRRIWPSKEGSESWYDDWSSIPLEV</sequence>
<dbReference type="EMBL" id="CABFNS010000861">
    <property type="protein sequence ID" value="VUC33301.1"/>
    <property type="molecule type" value="Genomic_DNA"/>
</dbReference>
<evidence type="ECO:0008006" key="3">
    <source>
        <dbReference type="Google" id="ProtNLM"/>
    </source>
</evidence>
<comment type="caution">
    <text evidence="1">The sequence shown here is derived from an EMBL/GenBank/DDBJ whole genome shotgun (WGS) entry which is preliminary data.</text>
</comment>
<gene>
    <name evidence="1" type="ORF">CLO192961_LOCUS345532</name>
</gene>
<accession>A0ABY6UPN5</accession>
<evidence type="ECO:0000313" key="1">
    <source>
        <dbReference type="EMBL" id="VUC33301.1"/>
    </source>
</evidence>
<name>A0ABY6UPN5_BIOOC</name>
<dbReference type="Proteomes" id="UP000766486">
    <property type="component" value="Unassembled WGS sequence"/>
</dbReference>
<reference evidence="1 2" key="1">
    <citation type="submission" date="2019-06" db="EMBL/GenBank/DDBJ databases">
        <authorList>
            <person name="Broberg M."/>
        </authorList>
    </citation>
    <scope>NUCLEOTIDE SEQUENCE [LARGE SCALE GENOMIC DNA]</scope>
</reference>
<organism evidence="1 2">
    <name type="scientific">Bionectria ochroleuca</name>
    <name type="common">Gliocladium roseum</name>
    <dbReference type="NCBI Taxonomy" id="29856"/>
    <lineage>
        <taxon>Eukaryota</taxon>
        <taxon>Fungi</taxon>
        <taxon>Dikarya</taxon>
        <taxon>Ascomycota</taxon>
        <taxon>Pezizomycotina</taxon>
        <taxon>Sordariomycetes</taxon>
        <taxon>Hypocreomycetidae</taxon>
        <taxon>Hypocreales</taxon>
        <taxon>Bionectriaceae</taxon>
        <taxon>Clonostachys</taxon>
    </lineage>
</organism>
<protein>
    <recommendedName>
        <fullName evidence="3">F-box domain-containing protein</fullName>
    </recommendedName>
</protein>
<evidence type="ECO:0000313" key="2">
    <source>
        <dbReference type="Proteomes" id="UP000766486"/>
    </source>
</evidence>
<keyword evidence="2" id="KW-1185">Reference proteome</keyword>